<proteinExistence type="predicted"/>
<evidence type="ECO:0000256" key="1">
    <source>
        <dbReference type="PROSITE-ProRule" id="PRU00409"/>
    </source>
</evidence>
<dbReference type="SUPFAM" id="SSF56059">
    <property type="entry name" value="Glutathione synthetase ATP-binding domain-like"/>
    <property type="match status" value="1"/>
</dbReference>
<sequence>MKHIVLGHPSDAHVTHMLESLAARGFQAHLIDSSKFPSELQLSLRPQHGGGTLRLADGALLDLEQIGSVYWRNFCGVSQGTRARAVRGTLEDISYYDSMACIRSWFQAELPTRWFNSWSAFQSHQEKPHQLRLAAQAGVAIPRTYIGNDIEQARAFCEAEGDVIFKPVYGGAHTERITPKHLESEHMSKALALAPITLQQFVPGTNIRTYAIGEQLFTAELNSDNIDFRTDRGMEIKPIELPPEQAALVPAIMRSLGLNWTAIDWRRDHDGRYYFLEANPSPMFLGMEKRSGFPLGDTLLRAMTA</sequence>
<dbReference type="Proteomes" id="UP000448575">
    <property type="component" value="Unassembled WGS sequence"/>
</dbReference>
<dbReference type="Pfam" id="PF08443">
    <property type="entry name" value="RimK"/>
    <property type="match status" value="1"/>
</dbReference>
<gene>
    <name evidence="3" type="ORF">GTP41_15040</name>
</gene>
<feature type="domain" description="ATP-grasp" evidence="2">
    <location>
        <begin position="131"/>
        <end position="304"/>
    </location>
</feature>
<dbReference type="EMBL" id="WWCJ01000010">
    <property type="protein sequence ID" value="MYN03410.1"/>
    <property type="molecule type" value="Genomic_DNA"/>
</dbReference>
<evidence type="ECO:0000313" key="3">
    <source>
        <dbReference type="EMBL" id="MYN03410.1"/>
    </source>
</evidence>
<accession>A0A6N9HIT8</accession>
<reference evidence="3 4" key="1">
    <citation type="submission" date="2019-12" db="EMBL/GenBank/DDBJ databases">
        <title>Novel species isolated from a subtropical stream in China.</title>
        <authorList>
            <person name="Lu H."/>
        </authorList>
    </citation>
    <scope>NUCLEOTIDE SEQUENCE [LARGE SCALE GENOMIC DNA]</scope>
    <source>
        <strain evidence="3 4">DS3</strain>
    </source>
</reference>
<dbReference type="GO" id="GO:0046872">
    <property type="term" value="F:metal ion binding"/>
    <property type="evidence" value="ECO:0007669"/>
    <property type="project" value="InterPro"/>
</dbReference>
<dbReference type="PANTHER" id="PTHR21621">
    <property type="entry name" value="RIBOSOMAL PROTEIN S6 MODIFICATION PROTEIN"/>
    <property type="match status" value="1"/>
</dbReference>
<evidence type="ECO:0000313" key="4">
    <source>
        <dbReference type="Proteomes" id="UP000448575"/>
    </source>
</evidence>
<dbReference type="InterPro" id="IPR013651">
    <property type="entry name" value="ATP-grasp_RimK-type"/>
</dbReference>
<dbReference type="GO" id="GO:0005524">
    <property type="term" value="F:ATP binding"/>
    <property type="evidence" value="ECO:0007669"/>
    <property type="project" value="UniProtKB-UniRule"/>
</dbReference>
<comment type="caution">
    <text evidence="3">The sequence shown here is derived from an EMBL/GenBank/DDBJ whole genome shotgun (WGS) entry which is preliminary data.</text>
</comment>
<dbReference type="AlphaFoldDB" id="A0A6N9HIT8"/>
<protein>
    <recommendedName>
        <fullName evidence="2">ATP-grasp domain-containing protein</fullName>
    </recommendedName>
</protein>
<dbReference type="GO" id="GO:0018169">
    <property type="term" value="F:ribosomal S6-glutamic acid ligase activity"/>
    <property type="evidence" value="ECO:0007669"/>
    <property type="project" value="TreeGrafter"/>
</dbReference>
<organism evidence="3 4">
    <name type="scientific">Pseudoduganella guangdongensis</name>
    <dbReference type="NCBI Taxonomy" id="2692179"/>
    <lineage>
        <taxon>Bacteria</taxon>
        <taxon>Pseudomonadati</taxon>
        <taxon>Pseudomonadota</taxon>
        <taxon>Betaproteobacteria</taxon>
        <taxon>Burkholderiales</taxon>
        <taxon>Oxalobacteraceae</taxon>
        <taxon>Telluria group</taxon>
        <taxon>Pseudoduganella</taxon>
    </lineage>
</organism>
<keyword evidence="4" id="KW-1185">Reference proteome</keyword>
<evidence type="ECO:0000259" key="2">
    <source>
        <dbReference type="PROSITE" id="PS50975"/>
    </source>
</evidence>
<dbReference type="RefSeq" id="WP_161026390.1">
    <property type="nucleotide sequence ID" value="NZ_WWCJ01000010.1"/>
</dbReference>
<dbReference type="GO" id="GO:0009432">
    <property type="term" value="P:SOS response"/>
    <property type="evidence" value="ECO:0007669"/>
    <property type="project" value="TreeGrafter"/>
</dbReference>
<keyword evidence="1" id="KW-0547">Nucleotide-binding</keyword>
<dbReference type="GO" id="GO:0005737">
    <property type="term" value="C:cytoplasm"/>
    <property type="evidence" value="ECO:0007669"/>
    <property type="project" value="TreeGrafter"/>
</dbReference>
<dbReference type="Gene3D" id="3.30.470.20">
    <property type="entry name" value="ATP-grasp fold, B domain"/>
    <property type="match status" value="1"/>
</dbReference>
<name>A0A6N9HIT8_9BURK</name>
<keyword evidence="1" id="KW-0067">ATP-binding</keyword>
<dbReference type="PROSITE" id="PS50975">
    <property type="entry name" value="ATP_GRASP"/>
    <property type="match status" value="1"/>
</dbReference>
<dbReference type="PANTHER" id="PTHR21621:SF0">
    <property type="entry name" value="BETA-CITRYLGLUTAMATE SYNTHASE B-RELATED"/>
    <property type="match status" value="1"/>
</dbReference>
<dbReference type="InterPro" id="IPR011761">
    <property type="entry name" value="ATP-grasp"/>
</dbReference>